<proteinExistence type="predicted"/>
<reference evidence="1 2" key="1">
    <citation type="submission" date="2024-03" db="EMBL/GenBank/DDBJ databases">
        <title>Aquirufa genome sequencing.</title>
        <authorList>
            <person name="Pitt A."/>
            <person name="Hahn M.W."/>
        </authorList>
    </citation>
    <scope>NUCLEOTIDE SEQUENCE [LARGE SCALE GENOMIC DNA]</scope>
    <source>
        <strain evidence="1 2">OSTEICH-129V</strain>
    </source>
</reference>
<gene>
    <name evidence="1" type="ORF">U0R10_07290</name>
</gene>
<organism evidence="1 2">
    <name type="scientific">Aquirufa avitistagni</name>
    <dbReference type="NCBI Taxonomy" id="3104728"/>
    <lineage>
        <taxon>Bacteria</taxon>
        <taxon>Pseudomonadati</taxon>
        <taxon>Bacteroidota</taxon>
        <taxon>Cytophagia</taxon>
        <taxon>Cytophagales</taxon>
        <taxon>Flectobacillaceae</taxon>
        <taxon>Aquirufa</taxon>
    </lineage>
</organism>
<name>A0ABW6DER2_9BACT</name>
<dbReference type="Proteomes" id="UP001598138">
    <property type="component" value="Unassembled WGS sequence"/>
</dbReference>
<dbReference type="InterPro" id="IPR020271">
    <property type="entry name" value="Uncharacterised_MJ1172"/>
</dbReference>
<sequence length="81" mass="9461">MNTLELICKKTLHLNMKKSIQILPKDQKELELISKWLLDNNITFEEFESSYNAEIVNKVLGGMKDVENGNYTNFSPDLLWK</sequence>
<evidence type="ECO:0000313" key="2">
    <source>
        <dbReference type="Proteomes" id="UP001598138"/>
    </source>
</evidence>
<keyword evidence="2" id="KW-1185">Reference proteome</keyword>
<dbReference type="RefSeq" id="WP_377983300.1">
    <property type="nucleotide sequence ID" value="NZ_JBBKXZ010000002.1"/>
</dbReference>
<comment type="caution">
    <text evidence="1">The sequence shown here is derived from an EMBL/GenBank/DDBJ whole genome shotgun (WGS) entry which is preliminary data.</text>
</comment>
<protein>
    <submittedName>
        <fullName evidence="1">DUF2683 family protein</fullName>
    </submittedName>
</protein>
<accession>A0ABW6DER2</accession>
<dbReference type="EMBL" id="JBBKXZ010000002">
    <property type="protein sequence ID" value="MFD3394418.1"/>
    <property type="molecule type" value="Genomic_DNA"/>
</dbReference>
<evidence type="ECO:0000313" key="1">
    <source>
        <dbReference type="EMBL" id="MFD3394418.1"/>
    </source>
</evidence>
<dbReference type="Pfam" id="PF10884">
    <property type="entry name" value="DUF2683"/>
    <property type="match status" value="1"/>
</dbReference>